<keyword evidence="6" id="KW-0539">Nucleus</keyword>
<dbReference type="InterPro" id="IPR050560">
    <property type="entry name" value="MYB_TF"/>
</dbReference>
<dbReference type="GO" id="GO:0000978">
    <property type="term" value="F:RNA polymerase II cis-regulatory region sequence-specific DNA binding"/>
    <property type="evidence" value="ECO:0007669"/>
    <property type="project" value="TreeGrafter"/>
</dbReference>
<protein>
    <submittedName>
        <fullName evidence="10">Transcription factor</fullName>
    </submittedName>
</protein>
<evidence type="ECO:0000256" key="2">
    <source>
        <dbReference type="ARBA" id="ARBA00022737"/>
    </source>
</evidence>
<dbReference type="SMART" id="SM00717">
    <property type="entry name" value="SANT"/>
    <property type="match status" value="2"/>
</dbReference>
<feature type="domain" description="HTH myb-type" evidence="9">
    <location>
        <begin position="106"/>
        <end position="156"/>
    </location>
</feature>
<organism evidence="10 11">
    <name type="scientific">Phaseolus angularis</name>
    <name type="common">Azuki bean</name>
    <name type="synonym">Vigna angularis</name>
    <dbReference type="NCBI Taxonomy" id="3914"/>
    <lineage>
        <taxon>Eukaryota</taxon>
        <taxon>Viridiplantae</taxon>
        <taxon>Streptophyta</taxon>
        <taxon>Embryophyta</taxon>
        <taxon>Tracheophyta</taxon>
        <taxon>Spermatophyta</taxon>
        <taxon>Magnoliopsida</taxon>
        <taxon>eudicotyledons</taxon>
        <taxon>Gunneridae</taxon>
        <taxon>Pentapetalae</taxon>
        <taxon>rosids</taxon>
        <taxon>fabids</taxon>
        <taxon>Fabales</taxon>
        <taxon>Fabaceae</taxon>
        <taxon>Papilionoideae</taxon>
        <taxon>50 kb inversion clade</taxon>
        <taxon>NPAAA clade</taxon>
        <taxon>indigoferoid/millettioid clade</taxon>
        <taxon>Phaseoleae</taxon>
        <taxon>Vigna</taxon>
    </lineage>
</organism>
<dbReference type="PROSITE" id="PS51294">
    <property type="entry name" value="HTH_MYB"/>
    <property type="match status" value="2"/>
</dbReference>
<evidence type="ECO:0000256" key="6">
    <source>
        <dbReference type="ARBA" id="ARBA00023242"/>
    </source>
</evidence>
<comment type="subcellular location">
    <subcellularLocation>
        <location evidence="1">Nucleus</location>
    </subcellularLocation>
</comment>
<evidence type="ECO:0000259" key="9">
    <source>
        <dbReference type="PROSITE" id="PS51294"/>
    </source>
</evidence>
<dbReference type="InterPro" id="IPR009057">
    <property type="entry name" value="Homeodomain-like_sf"/>
</dbReference>
<dbReference type="PANTHER" id="PTHR45614:SF259">
    <property type="entry name" value="MYB DOMAIN PROTEIN 89-RELATED"/>
    <property type="match status" value="1"/>
</dbReference>
<feature type="domain" description="Myb-like" evidence="8">
    <location>
        <begin position="106"/>
        <end position="152"/>
    </location>
</feature>
<dbReference type="AlphaFoldDB" id="A0A8T0JU85"/>
<evidence type="ECO:0000256" key="3">
    <source>
        <dbReference type="ARBA" id="ARBA00023015"/>
    </source>
</evidence>
<dbReference type="CDD" id="cd00167">
    <property type="entry name" value="SANT"/>
    <property type="match status" value="1"/>
</dbReference>
<keyword evidence="3" id="KW-0805">Transcription regulation</keyword>
<feature type="compositionally biased region" description="Low complexity" evidence="7">
    <location>
        <begin position="253"/>
        <end position="267"/>
    </location>
</feature>
<dbReference type="PROSITE" id="PS50090">
    <property type="entry name" value="MYB_LIKE"/>
    <property type="match status" value="2"/>
</dbReference>
<name>A0A8T0JU85_PHAAN</name>
<keyword evidence="4" id="KW-0238">DNA-binding</keyword>
<feature type="domain" description="Myb-like" evidence="8">
    <location>
        <begin position="153"/>
        <end position="191"/>
    </location>
</feature>
<dbReference type="PANTHER" id="PTHR45614">
    <property type="entry name" value="MYB PROTEIN-RELATED"/>
    <property type="match status" value="1"/>
</dbReference>
<dbReference type="Proteomes" id="UP000743370">
    <property type="component" value="Unassembled WGS sequence"/>
</dbReference>
<dbReference type="SUPFAM" id="SSF46689">
    <property type="entry name" value="Homeodomain-like"/>
    <property type="match status" value="1"/>
</dbReference>
<accession>A0A8T0JU85</accession>
<dbReference type="FunFam" id="1.10.10.60:FF:000060">
    <property type="entry name" value="MYB transcription factor"/>
    <property type="match status" value="1"/>
</dbReference>
<dbReference type="InterPro" id="IPR017930">
    <property type="entry name" value="Myb_dom"/>
</dbReference>
<evidence type="ECO:0000256" key="5">
    <source>
        <dbReference type="ARBA" id="ARBA00023163"/>
    </source>
</evidence>
<dbReference type="InterPro" id="IPR001005">
    <property type="entry name" value="SANT/Myb"/>
</dbReference>
<sequence>MVDVNSIMCFSASSVSMSAEMNVFPSPPVAVIGLQCFNIIGVMGHVGDMKSESSDIPFQILNPKSVEEEESSGVEATGLSLKPGEELQANSYPAKGKIRHTKLCARGHWRSAEDAKLKEFVAQFGPQNWNSMAEHLPGRSGKSCRLRWFNQLDPRINRKAFSEEEEEKLLNAHKVYGNKWATISRLFPAKSTPLPFLNHCQVQNVQTFGGALMGLSGESRTPDRDVSFNKHFGAGKGSSETGHMGRVMGVDQSHYSDSNSSEVSESVATNKTTNLSMYGESDNSANMLFIDFLGVGTT</sequence>
<dbReference type="GO" id="GO:0005634">
    <property type="term" value="C:nucleus"/>
    <property type="evidence" value="ECO:0007669"/>
    <property type="project" value="UniProtKB-SubCell"/>
</dbReference>
<proteinExistence type="predicted"/>
<dbReference type="Pfam" id="PF13921">
    <property type="entry name" value="Myb_DNA-bind_6"/>
    <property type="match status" value="1"/>
</dbReference>
<evidence type="ECO:0000256" key="1">
    <source>
        <dbReference type="ARBA" id="ARBA00004123"/>
    </source>
</evidence>
<keyword evidence="5" id="KW-0804">Transcription</keyword>
<feature type="domain" description="HTH myb-type" evidence="9">
    <location>
        <begin position="157"/>
        <end position="188"/>
    </location>
</feature>
<evidence type="ECO:0000259" key="8">
    <source>
        <dbReference type="PROSITE" id="PS50090"/>
    </source>
</evidence>
<dbReference type="EMBL" id="JABFOF010000008">
    <property type="protein sequence ID" value="KAG2384249.1"/>
    <property type="molecule type" value="Genomic_DNA"/>
</dbReference>
<evidence type="ECO:0000313" key="11">
    <source>
        <dbReference type="Proteomes" id="UP000743370"/>
    </source>
</evidence>
<evidence type="ECO:0000313" key="10">
    <source>
        <dbReference type="EMBL" id="KAG2384249.1"/>
    </source>
</evidence>
<dbReference type="Gene3D" id="1.10.10.60">
    <property type="entry name" value="Homeodomain-like"/>
    <property type="match status" value="2"/>
</dbReference>
<keyword evidence="2" id="KW-0677">Repeat</keyword>
<reference evidence="10 11" key="1">
    <citation type="submission" date="2020-05" db="EMBL/GenBank/DDBJ databases">
        <title>Vigna angularis (adzuki bean) Var. LongXiaoDou No. 4 denovo assembly.</title>
        <authorList>
            <person name="Xiang H."/>
        </authorList>
    </citation>
    <scope>NUCLEOTIDE SEQUENCE [LARGE SCALE GENOMIC DNA]</scope>
    <source>
        <tissue evidence="10">Leaf</tissue>
    </source>
</reference>
<comment type="caution">
    <text evidence="10">The sequence shown here is derived from an EMBL/GenBank/DDBJ whole genome shotgun (WGS) entry which is preliminary data.</text>
</comment>
<evidence type="ECO:0000256" key="4">
    <source>
        <dbReference type="ARBA" id="ARBA00023125"/>
    </source>
</evidence>
<evidence type="ECO:0000256" key="7">
    <source>
        <dbReference type="SAM" id="MobiDB-lite"/>
    </source>
</evidence>
<dbReference type="GO" id="GO:0000981">
    <property type="term" value="F:DNA-binding transcription factor activity, RNA polymerase II-specific"/>
    <property type="evidence" value="ECO:0007669"/>
    <property type="project" value="TreeGrafter"/>
</dbReference>
<feature type="region of interest" description="Disordered" evidence="7">
    <location>
        <begin position="232"/>
        <end position="268"/>
    </location>
</feature>
<gene>
    <name evidence="10" type="ORF">HKW66_Vig0149880</name>
</gene>